<dbReference type="Proteomes" id="UP001595755">
    <property type="component" value="Unassembled WGS sequence"/>
</dbReference>
<accession>A0ABV8SIH3</accession>
<sequence>MEKQKYYVSVQSKTIMTGQGDAPYELEMVATQEDVQELLDLFEHMEDFDNQSFFRNPIPGIPYHHDLENDGYDFYLKEVYKLLKKIGTEETIKHIESMEL</sequence>
<dbReference type="RefSeq" id="WP_204602303.1">
    <property type="nucleotide sequence ID" value="NZ_JBHSED010000065.1"/>
</dbReference>
<gene>
    <name evidence="1" type="ORF">ACFO1S_24945</name>
</gene>
<evidence type="ECO:0000313" key="2">
    <source>
        <dbReference type="Proteomes" id="UP001595755"/>
    </source>
</evidence>
<proteinExistence type="predicted"/>
<name>A0ABV8SIH3_9BACL</name>
<protein>
    <recommendedName>
        <fullName evidence="3">Hydrolase</fullName>
    </recommendedName>
</protein>
<organism evidence="1 2">
    <name type="scientific">Cohnella boryungensis</name>
    <dbReference type="NCBI Taxonomy" id="768479"/>
    <lineage>
        <taxon>Bacteria</taxon>
        <taxon>Bacillati</taxon>
        <taxon>Bacillota</taxon>
        <taxon>Bacilli</taxon>
        <taxon>Bacillales</taxon>
        <taxon>Paenibacillaceae</taxon>
        <taxon>Cohnella</taxon>
    </lineage>
</organism>
<reference evidence="2" key="1">
    <citation type="journal article" date="2019" name="Int. J. Syst. Evol. Microbiol.">
        <title>The Global Catalogue of Microorganisms (GCM) 10K type strain sequencing project: providing services to taxonomists for standard genome sequencing and annotation.</title>
        <authorList>
            <consortium name="The Broad Institute Genomics Platform"/>
            <consortium name="The Broad Institute Genome Sequencing Center for Infectious Disease"/>
            <person name="Wu L."/>
            <person name="Ma J."/>
        </authorList>
    </citation>
    <scope>NUCLEOTIDE SEQUENCE [LARGE SCALE GENOMIC DNA]</scope>
    <source>
        <strain evidence="2">CGMCC 4.1641</strain>
    </source>
</reference>
<evidence type="ECO:0000313" key="1">
    <source>
        <dbReference type="EMBL" id="MFC4306672.1"/>
    </source>
</evidence>
<comment type="caution">
    <text evidence="1">The sequence shown here is derived from an EMBL/GenBank/DDBJ whole genome shotgun (WGS) entry which is preliminary data.</text>
</comment>
<evidence type="ECO:0008006" key="3">
    <source>
        <dbReference type="Google" id="ProtNLM"/>
    </source>
</evidence>
<keyword evidence="2" id="KW-1185">Reference proteome</keyword>
<dbReference type="EMBL" id="JBHSED010000065">
    <property type="protein sequence ID" value="MFC4306672.1"/>
    <property type="molecule type" value="Genomic_DNA"/>
</dbReference>